<feature type="domain" description="Response regulatory" evidence="6">
    <location>
        <begin position="3"/>
        <end position="119"/>
    </location>
</feature>
<dbReference type="PROSITE" id="PS01124">
    <property type="entry name" value="HTH_ARAC_FAMILY_2"/>
    <property type="match status" value="1"/>
</dbReference>
<keyword evidence="1" id="KW-0805">Transcription regulation</keyword>
<dbReference type="Gene3D" id="3.40.50.2300">
    <property type="match status" value="1"/>
</dbReference>
<evidence type="ECO:0000259" key="5">
    <source>
        <dbReference type="PROSITE" id="PS01124"/>
    </source>
</evidence>
<proteinExistence type="predicted"/>
<evidence type="ECO:0000256" key="2">
    <source>
        <dbReference type="ARBA" id="ARBA00023125"/>
    </source>
</evidence>
<dbReference type="Gene3D" id="1.10.10.60">
    <property type="entry name" value="Homeodomain-like"/>
    <property type="match status" value="2"/>
</dbReference>
<dbReference type="InterPro" id="IPR018060">
    <property type="entry name" value="HTH_AraC"/>
</dbReference>
<protein>
    <submittedName>
        <fullName evidence="7">Response regulator transcription factor</fullName>
    </submittedName>
</protein>
<dbReference type="InterPro" id="IPR009057">
    <property type="entry name" value="Homeodomain-like_sf"/>
</dbReference>
<dbReference type="Pfam" id="PF12833">
    <property type="entry name" value="HTH_18"/>
    <property type="match status" value="1"/>
</dbReference>
<accession>A0A7D4CN61</accession>
<dbReference type="PANTHER" id="PTHR43280">
    <property type="entry name" value="ARAC-FAMILY TRANSCRIPTIONAL REGULATOR"/>
    <property type="match status" value="1"/>
</dbReference>
<dbReference type="InterPro" id="IPR011006">
    <property type="entry name" value="CheY-like_superfamily"/>
</dbReference>
<sequence>MLKLMIADRDPKERLGLRWLVQSCPLCFDPVLLAESTDEAMAWMEKETPEVICVELDMIPHHRWHSFLHSATRYGGKIIGMTTEATFQRAKQAIDLQAVDLWIKPVSPDRIKRVLNRLCRQSAEKRDPHRVFDSGSQTSLSYQALFIDSHPDEKPGCLWVMQPEQVEQASILLDYLKDYPFQTQPHLFPLGDTIACFFPYQGKREGKNDHTEAHRLLSDWETHQSSSLIIALHSSTEPHLTLRQRYEITRGALELRFFTGYRQVWIAEELEPWRSIDPFLTPSEQREWLEMLDCFNQEKIKDWLYNHFLQLEYPFPDPALLRIRLTSILAQLRRFMQTYSLQEINHYESAYHQIFTSVLHSPLLYRIVQDLLLFIYQLFDGAEESRSQSKVDIVEYGLQYIENHYHRPDLSLQEIARYVNRNESYFSHLLTRKKGASFRQILTRIRLQHACLHLEKTDWPIQEIARQVGFNNPNYFSRIFKEQMGQTPRAYRNQKKIS</sequence>
<comment type="caution">
    <text evidence="4">Lacks conserved residue(s) required for the propagation of feature annotation.</text>
</comment>
<keyword evidence="8" id="KW-1185">Reference proteome</keyword>
<keyword evidence="2" id="KW-0238">DNA-binding</keyword>
<dbReference type="GO" id="GO:0000160">
    <property type="term" value="P:phosphorelay signal transduction system"/>
    <property type="evidence" value="ECO:0007669"/>
    <property type="project" value="InterPro"/>
</dbReference>
<organism evidence="7 8">
    <name type="scientific">Kroppenstedtia pulmonis</name>
    <dbReference type="NCBI Taxonomy" id="1380685"/>
    <lineage>
        <taxon>Bacteria</taxon>
        <taxon>Bacillati</taxon>
        <taxon>Bacillota</taxon>
        <taxon>Bacilli</taxon>
        <taxon>Bacillales</taxon>
        <taxon>Thermoactinomycetaceae</taxon>
        <taxon>Kroppenstedtia</taxon>
    </lineage>
</organism>
<evidence type="ECO:0000256" key="1">
    <source>
        <dbReference type="ARBA" id="ARBA00023015"/>
    </source>
</evidence>
<dbReference type="Proteomes" id="UP000503088">
    <property type="component" value="Chromosome"/>
</dbReference>
<dbReference type="AlphaFoldDB" id="A0A7D4CN61"/>
<keyword evidence="3" id="KW-0804">Transcription</keyword>
<dbReference type="KEGG" id="kpul:GXN76_08980"/>
<dbReference type="SUPFAM" id="SSF52172">
    <property type="entry name" value="CheY-like"/>
    <property type="match status" value="1"/>
</dbReference>
<feature type="domain" description="HTH araC/xylS-type" evidence="5">
    <location>
        <begin position="395"/>
        <end position="494"/>
    </location>
</feature>
<dbReference type="PRINTS" id="PR00032">
    <property type="entry name" value="HTHARAC"/>
</dbReference>
<dbReference type="RefSeq" id="WP_173222442.1">
    <property type="nucleotide sequence ID" value="NZ_CP048104.1"/>
</dbReference>
<dbReference type="EMBL" id="CP048104">
    <property type="protein sequence ID" value="QKG84598.1"/>
    <property type="molecule type" value="Genomic_DNA"/>
</dbReference>
<reference evidence="7 8" key="1">
    <citation type="submission" date="2020-01" db="EMBL/GenBank/DDBJ databases">
        <authorList>
            <person name="Gulvik C.A."/>
            <person name="Batra D.G."/>
        </authorList>
    </citation>
    <scope>NUCLEOTIDE SEQUENCE [LARGE SCALE GENOMIC DNA]</scope>
    <source>
        <strain evidence="7 8">W9323</strain>
    </source>
</reference>
<name>A0A7D4CN61_9BACL</name>
<dbReference type="InterPro" id="IPR018062">
    <property type="entry name" value="HTH_AraC-typ_CS"/>
</dbReference>
<dbReference type="SUPFAM" id="SSF46689">
    <property type="entry name" value="Homeodomain-like"/>
    <property type="match status" value="1"/>
</dbReference>
<dbReference type="PROSITE" id="PS50110">
    <property type="entry name" value="RESPONSE_REGULATORY"/>
    <property type="match status" value="1"/>
</dbReference>
<dbReference type="SMART" id="SM00342">
    <property type="entry name" value="HTH_ARAC"/>
    <property type="match status" value="1"/>
</dbReference>
<evidence type="ECO:0000256" key="3">
    <source>
        <dbReference type="ARBA" id="ARBA00023163"/>
    </source>
</evidence>
<dbReference type="InterPro" id="IPR020449">
    <property type="entry name" value="Tscrpt_reg_AraC-type_HTH"/>
</dbReference>
<evidence type="ECO:0000256" key="4">
    <source>
        <dbReference type="PROSITE-ProRule" id="PRU00169"/>
    </source>
</evidence>
<dbReference type="GO" id="GO:0043565">
    <property type="term" value="F:sequence-specific DNA binding"/>
    <property type="evidence" value="ECO:0007669"/>
    <property type="project" value="InterPro"/>
</dbReference>
<evidence type="ECO:0000313" key="8">
    <source>
        <dbReference type="Proteomes" id="UP000503088"/>
    </source>
</evidence>
<gene>
    <name evidence="7" type="ORF">GXN76_08980</name>
</gene>
<dbReference type="PROSITE" id="PS00041">
    <property type="entry name" value="HTH_ARAC_FAMILY_1"/>
    <property type="match status" value="1"/>
</dbReference>
<dbReference type="PANTHER" id="PTHR43280:SF10">
    <property type="entry name" value="REGULATORY PROTEIN POCR"/>
    <property type="match status" value="1"/>
</dbReference>
<dbReference type="GO" id="GO:0003700">
    <property type="term" value="F:DNA-binding transcription factor activity"/>
    <property type="evidence" value="ECO:0007669"/>
    <property type="project" value="InterPro"/>
</dbReference>
<evidence type="ECO:0000259" key="6">
    <source>
        <dbReference type="PROSITE" id="PS50110"/>
    </source>
</evidence>
<dbReference type="InterPro" id="IPR001789">
    <property type="entry name" value="Sig_transdc_resp-reg_receiver"/>
</dbReference>
<evidence type="ECO:0000313" key="7">
    <source>
        <dbReference type="EMBL" id="QKG84598.1"/>
    </source>
</evidence>